<comment type="caution">
    <text evidence="2">The sequence shown here is derived from an EMBL/GenBank/DDBJ whole genome shotgun (WGS) entry which is preliminary data.</text>
</comment>
<gene>
    <name evidence="2" type="ORF">IXB28_03640</name>
</gene>
<evidence type="ECO:0000313" key="2">
    <source>
        <dbReference type="EMBL" id="MBT9311287.1"/>
    </source>
</evidence>
<protein>
    <recommendedName>
        <fullName evidence="4">DUF11 domain-containing protein</fullName>
    </recommendedName>
</protein>
<organism evidence="2 3">
    <name type="scientific">Leptothoe kymatousa TAU-MAC 1615</name>
    <dbReference type="NCBI Taxonomy" id="2364775"/>
    <lineage>
        <taxon>Bacteria</taxon>
        <taxon>Bacillati</taxon>
        <taxon>Cyanobacteriota</taxon>
        <taxon>Cyanophyceae</taxon>
        <taxon>Nodosilineales</taxon>
        <taxon>Cymatolegaceae</taxon>
        <taxon>Leptothoe</taxon>
        <taxon>Leptothoe kymatousa</taxon>
    </lineage>
</organism>
<reference evidence="2 3" key="1">
    <citation type="journal article" date="2021" name="Mar. Drugs">
        <title>Genome Reduction and Secondary Metabolism of the Marine Sponge-Associated Cyanobacterium Leptothoe.</title>
        <authorList>
            <person name="Konstantinou D."/>
            <person name="Popin R.V."/>
            <person name="Fewer D.P."/>
            <person name="Sivonen K."/>
            <person name="Gkelis S."/>
        </authorList>
    </citation>
    <scope>NUCLEOTIDE SEQUENCE [LARGE SCALE GENOMIC DNA]</scope>
    <source>
        <strain evidence="2 3">TAU-MAC 1615</strain>
    </source>
</reference>
<evidence type="ECO:0008006" key="4">
    <source>
        <dbReference type="Google" id="ProtNLM"/>
    </source>
</evidence>
<accession>A0ABS5Y0C1</accession>
<dbReference type="InterPro" id="IPR047589">
    <property type="entry name" value="DUF11_rpt"/>
</dbReference>
<keyword evidence="3" id="KW-1185">Reference proteome</keyword>
<sequence length="470" mass="50142">MTAVATPVIYISDEVGFNNKGSRNQVESLDDPWRSAASAIGAATITQNQIPTGDDVSISADNYELFTTSSGITVSTSLHNVTNAELSNPNSVGTVANSAQLRDSNTLQSDAPRPHSLYNTTAQPRYWNETSGSTTSRNGVLFTFSEPVTAFGAWFGDLETNPNGTSAIVRLLDADGNRIGDDTVVTTTTDPSQCGDASFRGCGNRTTRWIGFVDEANQVKQMLVVVGDDDPGDTGNREHISFIGATLAEQPADNPPKTPNLLLVKRITAINGDTETVNGNNLSLYRDDFSNPYDDNDITVSAPIRPTDPREDTDQWPNITTNLIGGIEGGQVSPSDEIEYTIYFLSSGNAAAEDVIFCDYIPTFSSFIPNAYGNALAAPGGIVGADLSVELLRNGSIDYHTGANDGDRATYFAPGIDPAHSFPEIDCDNDGNGINSNPNGAIVVILEDLPNASLDPTGAYGYVRFRTRIN</sequence>
<dbReference type="NCBIfam" id="TIGR01451">
    <property type="entry name" value="B_ant_repeat"/>
    <property type="match status" value="1"/>
</dbReference>
<dbReference type="EMBL" id="JADOER010000004">
    <property type="protein sequence ID" value="MBT9311287.1"/>
    <property type="molecule type" value="Genomic_DNA"/>
</dbReference>
<feature type="region of interest" description="Disordered" evidence="1">
    <location>
        <begin position="296"/>
        <end position="318"/>
    </location>
</feature>
<dbReference type="RefSeq" id="WP_215617183.1">
    <property type="nucleotide sequence ID" value="NZ_JADOER010000004.1"/>
</dbReference>
<proteinExistence type="predicted"/>
<evidence type="ECO:0000313" key="3">
    <source>
        <dbReference type="Proteomes" id="UP001196661"/>
    </source>
</evidence>
<dbReference type="Proteomes" id="UP001196661">
    <property type="component" value="Unassembled WGS sequence"/>
</dbReference>
<name>A0ABS5Y0C1_9CYAN</name>
<evidence type="ECO:0000256" key="1">
    <source>
        <dbReference type="SAM" id="MobiDB-lite"/>
    </source>
</evidence>